<dbReference type="Proteomes" id="UP000308092">
    <property type="component" value="Unassembled WGS sequence"/>
</dbReference>
<proteinExistence type="predicted"/>
<organism evidence="2 3">
    <name type="scientific">Aspergillus tanneri</name>
    <dbReference type="NCBI Taxonomy" id="1220188"/>
    <lineage>
        <taxon>Eukaryota</taxon>
        <taxon>Fungi</taxon>
        <taxon>Dikarya</taxon>
        <taxon>Ascomycota</taxon>
        <taxon>Pezizomycotina</taxon>
        <taxon>Eurotiomycetes</taxon>
        <taxon>Eurotiomycetidae</taxon>
        <taxon>Eurotiales</taxon>
        <taxon>Aspergillaceae</taxon>
        <taxon>Aspergillus</taxon>
        <taxon>Aspergillus subgen. Circumdati</taxon>
    </lineage>
</organism>
<name>A0A4S3JNM6_9EURO</name>
<dbReference type="VEuPathDB" id="FungiDB:EYZ11_003483"/>
<protein>
    <submittedName>
        <fullName evidence="2">Uncharacterized protein</fullName>
    </submittedName>
</protein>
<evidence type="ECO:0000256" key="1">
    <source>
        <dbReference type="SAM" id="MobiDB-lite"/>
    </source>
</evidence>
<dbReference type="EMBL" id="SOSA01000089">
    <property type="protein sequence ID" value="THC97040.1"/>
    <property type="molecule type" value="Genomic_DNA"/>
</dbReference>
<gene>
    <name evidence="2" type="ORF">EYZ11_003483</name>
</gene>
<evidence type="ECO:0000313" key="3">
    <source>
        <dbReference type="Proteomes" id="UP000308092"/>
    </source>
</evidence>
<reference evidence="2 3" key="1">
    <citation type="submission" date="2019-03" db="EMBL/GenBank/DDBJ databases">
        <title>The genome sequence of a newly discovered highly antifungal drug resistant Aspergillus species, Aspergillus tanneri NIH 1004.</title>
        <authorList>
            <person name="Mounaud S."/>
            <person name="Singh I."/>
            <person name="Joardar V."/>
            <person name="Pakala S."/>
            <person name="Pakala S."/>
            <person name="Venepally P."/>
            <person name="Hoover J."/>
            <person name="Nierman W."/>
            <person name="Chung J."/>
            <person name="Losada L."/>
        </authorList>
    </citation>
    <scope>NUCLEOTIDE SEQUENCE [LARGE SCALE GENOMIC DNA]</scope>
    <source>
        <strain evidence="2 3">NIH1004</strain>
    </source>
</reference>
<accession>A0A4S3JNM6</accession>
<sequence length="85" mass="9500">MTKTNSLSNTWLQAYKHPEEDLDCVVTVGVNMHGFVLTGATIRFFLDIHEVGILHTEEGSLRSSSRLRGPGAHRQHMLPGPLYNL</sequence>
<comment type="caution">
    <text evidence="2">The sequence shown here is derived from an EMBL/GenBank/DDBJ whole genome shotgun (WGS) entry which is preliminary data.</text>
</comment>
<dbReference type="AlphaFoldDB" id="A0A4S3JNM6"/>
<evidence type="ECO:0000313" key="2">
    <source>
        <dbReference type="EMBL" id="THC97040.1"/>
    </source>
</evidence>
<feature type="region of interest" description="Disordered" evidence="1">
    <location>
        <begin position="62"/>
        <end position="85"/>
    </location>
</feature>
<keyword evidence="3" id="KW-1185">Reference proteome</keyword>